<protein>
    <recommendedName>
        <fullName evidence="2">site-specific DNA-methyltransferase (adenine-specific)</fullName>
        <ecNumber evidence="2">2.1.1.72</ecNumber>
    </recommendedName>
</protein>
<dbReference type="EMBL" id="CP013909">
    <property type="protein sequence ID" value="ALW84052.1"/>
    <property type="molecule type" value="Genomic_DNA"/>
</dbReference>
<dbReference type="PANTHER" id="PTHR42933">
    <property type="entry name" value="SLR6095 PROTEIN"/>
    <property type="match status" value="1"/>
</dbReference>
<keyword evidence="3 10" id="KW-0489">Methyltransferase</keyword>
<feature type="domain" description="DNA methylase adenine-specific" evidence="8">
    <location>
        <begin position="129"/>
        <end position="423"/>
    </location>
</feature>
<proteinExistence type="inferred from homology"/>
<dbReference type="InterPro" id="IPR003356">
    <property type="entry name" value="DNA_methylase_A-5"/>
</dbReference>
<accession>A0A0U3SD26</accession>
<keyword evidence="6" id="KW-0680">Restriction system</keyword>
<dbReference type="GO" id="GO:0009007">
    <property type="term" value="F:site-specific DNA-methyltransferase (adenine-specific) activity"/>
    <property type="evidence" value="ECO:0007669"/>
    <property type="project" value="UniProtKB-EC"/>
</dbReference>
<comment type="catalytic activity">
    <reaction evidence="7">
        <text>a 2'-deoxyadenosine in DNA + S-adenosyl-L-methionine = an N(6)-methyl-2'-deoxyadenosine in DNA + S-adenosyl-L-homocysteine + H(+)</text>
        <dbReference type="Rhea" id="RHEA:15197"/>
        <dbReference type="Rhea" id="RHEA-COMP:12418"/>
        <dbReference type="Rhea" id="RHEA-COMP:12419"/>
        <dbReference type="ChEBI" id="CHEBI:15378"/>
        <dbReference type="ChEBI" id="CHEBI:57856"/>
        <dbReference type="ChEBI" id="CHEBI:59789"/>
        <dbReference type="ChEBI" id="CHEBI:90615"/>
        <dbReference type="ChEBI" id="CHEBI:90616"/>
        <dbReference type="EC" id="2.1.1.72"/>
    </reaction>
</comment>
<dbReference type="Gene3D" id="1.20.1260.30">
    <property type="match status" value="1"/>
</dbReference>
<dbReference type="PANTHER" id="PTHR42933:SF4">
    <property type="entry name" value="TYPE I RESTRICTION ENZYME ECOKI METHYLASE SUBUNIT"/>
    <property type="match status" value="1"/>
</dbReference>
<evidence type="ECO:0000256" key="2">
    <source>
        <dbReference type="ARBA" id="ARBA00011900"/>
    </source>
</evidence>
<dbReference type="GO" id="GO:0008170">
    <property type="term" value="F:N-methyltransferase activity"/>
    <property type="evidence" value="ECO:0007669"/>
    <property type="project" value="InterPro"/>
</dbReference>
<dbReference type="AlphaFoldDB" id="A0A0U3SD26"/>
<evidence type="ECO:0000256" key="1">
    <source>
        <dbReference type="ARBA" id="ARBA00006594"/>
    </source>
</evidence>
<dbReference type="RefSeq" id="WP_068189437.1">
    <property type="nucleotide sequence ID" value="NZ_CP013909.1"/>
</dbReference>
<keyword evidence="5" id="KW-0949">S-adenosyl-L-methionine</keyword>
<dbReference type="Proteomes" id="UP000059542">
    <property type="component" value="Chromosome"/>
</dbReference>
<evidence type="ECO:0000256" key="6">
    <source>
        <dbReference type="ARBA" id="ARBA00022747"/>
    </source>
</evidence>
<dbReference type="InterPro" id="IPR022749">
    <property type="entry name" value="D12N6_MeTrfase_N"/>
</dbReference>
<gene>
    <name evidence="10" type="ORF">AUC43_02405</name>
</gene>
<keyword evidence="11" id="KW-1185">Reference proteome</keyword>
<evidence type="ECO:0000256" key="7">
    <source>
        <dbReference type="ARBA" id="ARBA00047942"/>
    </source>
</evidence>
<dbReference type="GO" id="GO:0003677">
    <property type="term" value="F:DNA binding"/>
    <property type="evidence" value="ECO:0007669"/>
    <property type="project" value="InterPro"/>
</dbReference>
<feature type="domain" description="N6 adenine-specific DNA methyltransferase N-terminal" evidence="9">
    <location>
        <begin position="14"/>
        <end position="115"/>
    </location>
</feature>
<dbReference type="EC" id="2.1.1.72" evidence="2"/>
<evidence type="ECO:0000259" key="9">
    <source>
        <dbReference type="Pfam" id="PF12161"/>
    </source>
</evidence>
<dbReference type="REBASE" id="137004">
    <property type="entry name" value="M.Hsp5BORF2405P"/>
</dbReference>
<dbReference type="GO" id="GO:0009307">
    <property type="term" value="P:DNA restriction-modification system"/>
    <property type="evidence" value="ECO:0007669"/>
    <property type="project" value="UniProtKB-KW"/>
</dbReference>
<evidence type="ECO:0000256" key="3">
    <source>
        <dbReference type="ARBA" id="ARBA00022603"/>
    </source>
</evidence>
<dbReference type="InterPro" id="IPR029063">
    <property type="entry name" value="SAM-dependent_MTases_sf"/>
</dbReference>
<evidence type="ECO:0000256" key="5">
    <source>
        <dbReference type="ARBA" id="ARBA00022691"/>
    </source>
</evidence>
<dbReference type="KEGG" id="hyg:AUC43_02405"/>
<evidence type="ECO:0000259" key="8">
    <source>
        <dbReference type="Pfam" id="PF02384"/>
    </source>
</evidence>
<comment type="similarity">
    <text evidence="1">Belongs to the N(4)/N(6)-methyltransferase family.</text>
</comment>
<dbReference type="STRING" id="1411621.AUC43_02405"/>
<dbReference type="GO" id="GO:0032259">
    <property type="term" value="P:methylation"/>
    <property type="evidence" value="ECO:0007669"/>
    <property type="project" value="UniProtKB-KW"/>
</dbReference>
<dbReference type="OrthoDB" id="9814572at2"/>
<dbReference type="PRINTS" id="PR00507">
    <property type="entry name" value="N12N6MTFRASE"/>
</dbReference>
<dbReference type="InterPro" id="IPR038333">
    <property type="entry name" value="T1MK-like_N_sf"/>
</dbReference>
<reference evidence="10 11" key="1">
    <citation type="submission" date="2015-12" db="EMBL/GenBank/DDBJ databases">
        <authorList>
            <person name="Shamseldin A."/>
            <person name="Moawad H."/>
            <person name="Abd El-Rahim W.M."/>
            <person name="Sadowsky M.J."/>
        </authorList>
    </citation>
    <scope>NUCLEOTIDE SEQUENCE [LARGE SCALE GENOMIC DNA]</scope>
    <source>
        <strain evidence="10 11">DG5B</strain>
    </source>
</reference>
<dbReference type="Pfam" id="PF12161">
    <property type="entry name" value="HsdM_N"/>
    <property type="match status" value="1"/>
</dbReference>
<dbReference type="Gene3D" id="3.40.50.150">
    <property type="entry name" value="Vaccinia Virus protein VP39"/>
    <property type="match status" value="1"/>
</dbReference>
<evidence type="ECO:0000313" key="10">
    <source>
        <dbReference type="EMBL" id="ALW84052.1"/>
    </source>
</evidence>
<evidence type="ECO:0000313" key="11">
    <source>
        <dbReference type="Proteomes" id="UP000059542"/>
    </source>
</evidence>
<evidence type="ECO:0000256" key="4">
    <source>
        <dbReference type="ARBA" id="ARBA00022679"/>
    </source>
</evidence>
<dbReference type="Pfam" id="PF02384">
    <property type="entry name" value="N6_Mtase"/>
    <property type="match status" value="1"/>
</dbReference>
<dbReference type="SUPFAM" id="SSF53335">
    <property type="entry name" value="S-adenosyl-L-methionine-dependent methyltransferases"/>
    <property type="match status" value="1"/>
</dbReference>
<name>A0A0U3SD26_9BACT</name>
<dbReference type="InterPro" id="IPR051537">
    <property type="entry name" value="DNA_Adenine_Mtase"/>
</dbReference>
<sequence>MRQPTPNATAQSLVQRVWGYATVLRDDGVGYGDYVEQITYLLFLKMADEQAGAPNAPAVPEGKDWASLRHLEGDALEVQYRHLLTDLGKEPGMLGVIFKKAQNKIQNPARLKHLLALIDRENWSGLGFDVKGEIYEGLLQKNAEDVKGGAGQYFTPRPLIQAIVEAVAPAPGQTICDPACGTAGFLLVARDYLVDTYGKDLDREQLRFLRDHTFHGTDIVDSVVRLAAMNLYLHGVGSTESPVQNRDSLLSDPGERYDFILANPPFGKKSSITVMSEEGQTSKDTLSYERTDFVATTSNKQLNFVQHIYTILKVGGTAAVVLPDNVLFEGGAGETIRRKLLQDCNVHTLLRLPTGIFYAQGVKANVIFFEKRAAAEQAQTKELWVYDLRTNQHFTPKGNPLTLAHLQDFIACYGKPGQRAQRQETEQFHRYELAQLLARDKVNLDIFWLKDDALEDSATLPAPDVLALEITENLQAALAQFASIAEELEATE</sequence>
<dbReference type="InterPro" id="IPR002052">
    <property type="entry name" value="DNA_methylase_N6_adenine_CS"/>
</dbReference>
<keyword evidence="4 10" id="KW-0808">Transferase</keyword>
<dbReference type="PROSITE" id="PS00092">
    <property type="entry name" value="N6_MTASE"/>
    <property type="match status" value="1"/>
</dbReference>
<organism evidence="10 11">
    <name type="scientific">Hymenobacter sedentarius</name>
    <dbReference type="NCBI Taxonomy" id="1411621"/>
    <lineage>
        <taxon>Bacteria</taxon>
        <taxon>Pseudomonadati</taxon>
        <taxon>Bacteroidota</taxon>
        <taxon>Cytophagia</taxon>
        <taxon>Cytophagales</taxon>
        <taxon>Hymenobacteraceae</taxon>
        <taxon>Hymenobacter</taxon>
    </lineage>
</organism>